<accession>A0A8S1HVT8</accession>
<dbReference type="EMBL" id="CAJGYM010000180">
    <property type="protein sequence ID" value="CAD6199514.1"/>
    <property type="molecule type" value="Genomic_DNA"/>
</dbReference>
<comment type="caution">
    <text evidence="1">The sequence shown here is derived from an EMBL/GenBank/DDBJ whole genome shotgun (WGS) entry which is preliminary data.</text>
</comment>
<reference evidence="1" key="1">
    <citation type="submission" date="2020-10" db="EMBL/GenBank/DDBJ databases">
        <authorList>
            <person name="Kikuchi T."/>
        </authorList>
    </citation>
    <scope>NUCLEOTIDE SEQUENCE</scope>
    <source>
        <strain evidence="1">NKZ352</strain>
    </source>
</reference>
<gene>
    <name evidence="1" type="ORF">CAUJ_LOCUS15416</name>
</gene>
<evidence type="ECO:0000313" key="2">
    <source>
        <dbReference type="Proteomes" id="UP000835052"/>
    </source>
</evidence>
<keyword evidence="2" id="KW-1185">Reference proteome</keyword>
<name>A0A8S1HVT8_9PELO</name>
<sequence>MSPCYVFSSVEELTEMLFGMVISHHSRKDFGRDGDLSPRAERKLAFIGGFGSLETQAQFVRRMNLSCDGRNSSLIPFSYEAENPKKFVLVISGRLDGIARKSRPSEAL</sequence>
<protein>
    <submittedName>
        <fullName evidence="1">Uncharacterized protein</fullName>
    </submittedName>
</protein>
<evidence type="ECO:0000313" key="1">
    <source>
        <dbReference type="EMBL" id="CAD6199514.1"/>
    </source>
</evidence>
<organism evidence="1 2">
    <name type="scientific">Caenorhabditis auriculariae</name>
    <dbReference type="NCBI Taxonomy" id="2777116"/>
    <lineage>
        <taxon>Eukaryota</taxon>
        <taxon>Metazoa</taxon>
        <taxon>Ecdysozoa</taxon>
        <taxon>Nematoda</taxon>
        <taxon>Chromadorea</taxon>
        <taxon>Rhabditida</taxon>
        <taxon>Rhabditina</taxon>
        <taxon>Rhabditomorpha</taxon>
        <taxon>Rhabditoidea</taxon>
        <taxon>Rhabditidae</taxon>
        <taxon>Peloderinae</taxon>
        <taxon>Caenorhabditis</taxon>
    </lineage>
</organism>
<proteinExistence type="predicted"/>
<dbReference type="AlphaFoldDB" id="A0A8S1HVT8"/>
<dbReference type="Proteomes" id="UP000835052">
    <property type="component" value="Unassembled WGS sequence"/>
</dbReference>